<accession>A0A250WQB8</accession>
<evidence type="ECO:0000256" key="1">
    <source>
        <dbReference type="ARBA" id="ARBA00004186"/>
    </source>
</evidence>
<dbReference type="AlphaFoldDB" id="A0A250WQB8"/>
<dbReference type="Proteomes" id="UP000232323">
    <property type="component" value="Unassembled WGS sequence"/>
</dbReference>
<comment type="caution">
    <text evidence="13">The sequence shown here is derived from an EMBL/GenBank/DDBJ whole genome shotgun (WGS) entry which is preliminary data.</text>
</comment>
<comment type="function">
    <text evidence="9">Responsible for microtubule translocation. May be important for the organization of phragmoplast-specific arrays of microtubules. Plays an essential role in stabilizing the mitotic spindle. Required during mitotic cytokinesis.</text>
</comment>
<sequence>MTEVDKPQDGVNVQVLLRCRSASEREVLERVPQVISCNEASREVTLFQNAGGKQHSRTFRFDKVFGPDSAQEKLFKQAIVPIVSEVMDGFNCTIFAYGQTGTGKTYTMEGGPRDSSDGRKLSAEAGVIPRSIKQIFDTIEAGNMDSTVKVSFLELYNEELTDLLSFEDDKDASKRQQLRLLEDRSGVVVHGLEEVIVRSATEIYQVLDRGSAKRRTAATMLNSRSSRSHSIFSITIHLKETTPEGEDIIKIGKLNLVDLAGSENISRSGAKDSRAREAGSINQSLLTLGRVITTLVEHSGHIPYRDSKLTRLLRDSLGGRTKTCIIATIAPTVQCQEETISTLDYAHRAKNIRNRPELNQKISKTTMIKDLAAEIERLKMDLTCTREKNGVYLSSERYEQGELERIQLRDAVKSLKAEMELEEATHAQQLEKLKEAHDQELDSMQSELDTTHSQLTTCQDNLNEALINLQESNFMILSLQRAEHALAVHAQSLTAQLSTCSQDLAMFYKKLDEALEVVKGDRSVLCGLKEYLRTRMEQMMSYVSDATTVHQQHLSTVTAEMTAFKEKRSRDAAAVNELMNEGQGNVSQLHTSMQQGLRQLSACLQASVQDTKNMSQSYADQAASSLEDGRMLAGNSLQSLMKDIQGQRDQVQQLGRLQESSLEVSLTSIQNLSTAAQLHLSDASSSLSELKSDVQNKQKSAEEMLKSVADAMSASAQEQKSILLKQISGMLETFAAERSNEVMNALQEVRSRLSNDSSSMAAEALRLQASTSASVLDIKGQESALAEALKSTSAELNVMSAQICDSMTAANEQGRVSLPIVMASLEKPGQLLQHYQQGLCAQLEEAVQSSSLSRQGAEDEGTSSLANILTSSKTLCSMINKQRIEDCAVADHVLTTSSEAGQKLQVFVEGCSQGTSETIRCIIEEVEGRMVQYLETSNMPSHRDLEVPSQELVKELMCPPQDVVIQMYRKEKAQILRRGGDIKYANLLVSPDLVSTSPPKGITVRGARGISSQQLQQQENQVPTVPDDSADCHVADKMDTSPVIKAVSITQSVRSKIPGAPTVLVMSPSKARSSLSDRTNYE</sequence>
<feature type="coiled-coil region" evidence="11">
    <location>
        <begin position="368"/>
        <end position="447"/>
    </location>
</feature>
<dbReference type="InterPro" id="IPR027417">
    <property type="entry name" value="P-loop_NTPase"/>
</dbReference>
<dbReference type="PROSITE" id="PS50067">
    <property type="entry name" value="KINESIN_MOTOR_2"/>
    <property type="match status" value="1"/>
</dbReference>
<evidence type="ECO:0000256" key="9">
    <source>
        <dbReference type="ARBA" id="ARBA00046159"/>
    </source>
</evidence>
<dbReference type="InterPro" id="IPR047241">
    <property type="entry name" value="KIF11-like_kin_motor_dom"/>
</dbReference>
<evidence type="ECO:0000313" key="14">
    <source>
        <dbReference type="Proteomes" id="UP000232323"/>
    </source>
</evidence>
<dbReference type="PANTHER" id="PTHR47970">
    <property type="entry name" value="KINESIN-LIKE PROTEIN KIF11"/>
    <property type="match status" value="1"/>
</dbReference>
<proteinExistence type="inferred from homology"/>
<dbReference type="FunFam" id="3.40.850.10:FF:000019">
    <property type="entry name" value="Kinesin-like protein KIN-5D"/>
    <property type="match status" value="1"/>
</dbReference>
<dbReference type="GO" id="GO:0008574">
    <property type="term" value="F:plus-end-directed microtubule motor activity"/>
    <property type="evidence" value="ECO:0007669"/>
    <property type="project" value="TreeGrafter"/>
</dbReference>
<dbReference type="Pfam" id="PF00225">
    <property type="entry name" value="Kinesin"/>
    <property type="match status" value="1"/>
</dbReference>
<comment type="subcellular location">
    <subcellularLocation>
        <location evidence="1">Cytoplasm</location>
        <location evidence="1">Cytoskeleton</location>
        <location evidence="1">Spindle</location>
    </subcellularLocation>
</comment>
<reference evidence="13 14" key="1">
    <citation type="submission" date="2017-08" db="EMBL/GenBank/DDBJ databases">
        <title>Acidophilic green algal genome provides insights into adaptation to an acidic environment.</title>
        <authorList>
            <person name="Hirooka S."/>
            <person name="Hirose Y."/>
            <person name="Kanesaki Y."/>
            <person name="Higuchi S."/>
            <person name="Fujiwara T."/>
            <person name="Onuma R."/>
            <person name="Era A."/>
            <person name="Ohbayashi R."/>
            <person name="Uzuka A."/>
            <person name="Nozaki H."/>
            <person name="Yoshikawa H."/>
            <person name="Miyagishima S.Y."/>
        </authorList>
    </citation>
    <scope>NUCLEOTIDE SEQUENCE [LARGE SCALE GENOMIC DNA]</scope>
    <source>
        <strain evidence="13 14">NIES-2499</strain>
    </source>
</reference>
<dbReference type="SMART" id="SM00129">
    <property type="entry name" value="KISc"/>
    <property type="match status" value="1"/>
</dbReference>
<dbReference type="PROSITE" id="PS00411">
    <property type="entry name" value="KINESIN_MOTOR_1"/>
    <property type="match status" value="1"/>
</dbReference>
<dbReference type="GO" id="GO:0005876">
    <property type="term" value="C:spindle microtubule"/>
    <property type="evidence" value="ECO:0007669"/>
    <property type="project" value="TreeGrafter"/>
</dbReference>
<evidence type="ECO:0000256" key="4">
    <source>
        <dbReference type="ARBA" id="ARBA00022741"/>
    </source>
</evidence>
<dbReference type="CDD" id="cd01364">
    <property type="entry name" value="KISc_BimC_Eg5"/>
    <property type="match status" value="1"/>
</dbReference>
<dbReference type="InterPro" id="IPR036961">
    <property type="entry name" value="Kinesin_motor_dom_sf"/>
</dbReference>
<dbReference type="EMBL" id="BEGY01000002">
    <property type="protein sequence ID" value="GAX73013.1"/>
    <property type="molecule type" value="Genomic_DNA"/>
</dbReference>
<dbReference type="GO" id="GO:0072686">
    <property type="term" value="C:mitotic spindle"/>
    <property type="evidence" value="ECO:0007669"/>
    <property type="project" value="TreeGrafter"/>
</dbReference>
<keyword evidence="4 10" id="KW-0547">Nucleotide-binding</keyword>
<dbReference type="OrthoDB" id="3176171at2759"/>
<evidence type="ECO:0000256" key="11">
    <source>
        <dbReference type="SAM" id="Coils"/>
    </source>
</evidence>
<evidence type="ECO:0000256" key="2">
    <source>
        <dbReference type="ARBA" id="ARBA00022490"/>
    </source>
</evidence>
<comment type="similarity">
    <text evidence="8">Belongs to the TRAFAC class myosin-kinesin ATPase superfamily. Kinesin family. KIN-5/BimC subfamily.</text>
</comment>
<dbReference type="GO" id="GO:0008017">
    <property type="term" value="F:microtubule binding"/>
    <property type="evidence" value="ECO:0007669"/>
    <property type="project" value="InterPro"/>
</dbReference>
<keyword evidence="6 10" id="KW-0505">Motor protein</keyword>
<feature type="domain" description="Kinesin motor" evidence="12">
    <location>
        <begin position="12"/>
        <end position="352"/>
    </location>
</feature>
<evidence type="ECO:0000256" key="5">
    <source>
        <dbReference type="ARBA" id="ARBA00022840"/>
    </source>
</evidence>
<dbReference type="Gene3D" id="3.40.850.10">
    <property type="entry name" value="Kinesin motor domain"/>
    <property type="match status" value="1"/>
</dbReference>
<dbReference type="GO" id="GO:0007018">
    <property type="term" value="P:microtubule-based movement"/>
    <property type="evidence" value="ECO:0007669"/>
    <property type="project" value="InterPro"/>
</dbReference>
<keyword evidence="14" id="KW-1185">Reference proteome</keyword>
<dbReference type="GO" id="GO:0051231">
    <property type="term" value="P:spindle elongation"/>
    <property type="evidence" value="ECO:0007669"/>
    <property type="project" value="TreeGrafter"/>
</dbReference>
<evidence type="ECO:0000259" key="12">
    <source>
        <dbReference type="PROSITE" id="PS50067"/>
    </source>
</evidence>
<dbReference type="InterPro" id="IPR001752">
    <property type="entry name" value="Kinesin_motor_dom"/>
</dbReference>
<keyword evidence="7" id="KW-0206">Cytoskeleton</keyword>
<evidence type="ECO:0000313" key="13">
    <source>
        <dbReference type="EMBL" id="GAX73013.1"/>
    </source>
</evidence>
<protein>
    <recommendedName>
        <fullName evidence="12">Kinesin motor domain-containing protein</fullName>
    </recommendedName>
</protein>
<keyword evidence="11" id="KW-0175">Coiled coil</keyword>
<evidence type="ECO:0000256" key="6">
    <source>
        <dbReference type="ARBA" id="ARBA00023175"/>
    </source>
</evidence>
<dbReference type="STRING" id="1157962.A0A250WQB8"/>
<organism evidence="13 14">
    <name type="scientific">Chlamydomonas eustigma</name>
    <dbReference type="NCBI Taxonomy" id="1157962"/>
    <lineage>
        <taxon>Eukaryota</taxon>
        <taxon>Viridiplantae</taxon>
        <taxon>Chlorophyta</taxon>
        <taxon>core chlorophytes</taxon>
        <taxon>Chlorophyceae</taxon>
        <taxon>CS clade</taxon>
        <taxon>Chlamydomonadales</taxon>
        <taxon>Chlamydomonadaceae</taxon>
        <taxon>Chlamydomonas</taxon>
    </lineage>
</organism>
<feature type="binding site" evidence="10">
    <location>
        <begin position="98"/>
        <end position="105"/>
    </location>
    <ligand>
        <name>ATP</name>
        <dbReference type="ChEBI" id="CHEBI:30616"/>
    </ligand>
</feature>
<keyword evidence="5 10" id="KW-0067">ATP-binding</keyword>
<dbReference type="PRINTS" id="PR00380">
    <property type="entry name" value="KINESINHEAVY"/>
</dbReference>
<dbReference type="GO" id="GO:0005524">
    <property type="term" value="F:ATP binding"/>
    <property type="evidence" value="ECO:0007669"/>
    <property type="project" value="UniProtKB-UniRule"/>
</dbReference>
<keyword evidence="3" id="KW-0493">Microtubule</keyword>
<evidence type="ECO:0000256" key="8">
    <source>
        <dbReference type="ARBA" id="ARBA00034704"/>
    </source>
</evidence>
<dbReference type="PANTHER" id="PTHR47970:SF12">
    <property type="entry name" value="KINESIN FAMILY MEMBER 11"/>
    <property type="match status" value="1"/>
</dbReference>
<dbReference type="GO" id="GO:0090307">
    <property type="term" value="P:mitotic spindle assembly"/>
    <property type="evidence" value="ECO:0007669"/>
    <property type="project" value="TreeGrafter"/>
</dbReference>
<keyword evidence="2" id="KW-0963">Cytoplasm</keyword>
<evidence type="ECO:0000256" key="3">
    <source>
        <dbReference type="ARBA" id="ARBA00022701"/>
    </source>
</evidence>
<evidence type="ECO:0000256" key="10">
    <source>
        <dbReference type="PROSITE-ProRule" id="PRU00283"/>
    </source>
</evidence>
<dbReference type="InterPro" id="IPR047149">
    <property type="entry name" value="KIF11-like"/>
</dbReference>
<dbReference type="InterPro" id="IPR019821">
    <property type="entry name" value="Kinesin_motor_CS"/>
</dbReference>
<name>A0A250WQB8_9CHLO</name>
<evidence type="ECO:0000256" key="7">
    <source>
        <dbReference type="ARBA" id="ARBA00023212"/>
    </source>
</evidence>
<dbReference type="SUPFAM" id="SSF52540">
    <property type="entry name" value="P-loop containing nucleoside triphosphate hydrolases"/>
    <property type="match status" value="1"/>
</dbReference>
<gene>
    <name evidence="13" type="ORF">CEUSTIGMA_g465.t1</name>
</gene>